<name>A0A8H5GIU3_9AGAR</name>
<dbReference type="Pfam" id="PF01828">
    <property type="entry name" value="Peptidase_A4"/>
    <property type="match status" value="1"/>
</dbReference>
<sequence>MKFSAVLVSSVLFFAGALARPSRLAERIAAREGRKSNVLNFNVGTENTNKTHAETSTNWSGVVIENPPAGSTFSSVVGTFTIPTPSGNGAASGWVGIDGDTAQNSILQAGVDFTVSGGRVSFDSWVEWFPNFAQDVSFTVAAGNSVRITCTATSSTRGTVLFENLTTGKTLTQAVSAPSSSAALQGLNAEWIVEDFEEGNSLVPLTNWGTVTFTSATAKTNTGSSVSAGTGTIINMVQNGDVLTSVSTSGSTVTVRHT</sequence>
<dbReference type="InterPro" id="IPR000250">
    <property type="entry name" value="Peptidase_G1"/>
</dbReference>
<dbReference type="AlphaFoldDB" id="A0A8H5GIU3"/>
<feature type="chain" id="PRO_5034077977" description="Aspergillopepsin" evidence="2">
    <location>
        <begin position="20"/>
        <end position="258"/>
    </location>
</feature>
<keyword evidence="4" id="KW-1185">Reference proteome</keyword>
<dbReference type="PANTHER" id="PTHR37536:SF1">
    <property type="entry name" value="ASPERGILLOPEPSIN, PUTAITVE (AFU_ORTHOLOGUE AFUA_7G01200)"/>
    <property type="match status" value="1"/>
</dbReference>
<dbReference type="CDD" id="cd13426">
    <property type="entry name" value="Peptidase_G1"/>
    <property type="match status" value="1"/>
</dbReference>
<evidence type="ECO:0000313" key="4">
    <source>
        <dbReference type="Proteomes" id="UP000518752"/>
    </source>
</evidence>
<dbReference type="GO" id="GO:0070007">
    <property type="term" value="F:glutamic-type endopeptidase activity"/>
    <property type="evidence" value="ECO:0007669"/>
    <property type="project" value="InterPro"/>
</dbReference>
<dbReference type="Proteomes" id="UP000518752">
    <property type="component" value="Unassembled WGS sequence"/>
</dbReference>
<proteinExistence type="predicted"/>
<evidence type="ECO:0000256" key="2">
    <source>
        <dbReference type="SAM" id="SignalP"/>
    </source>
</evidence>
<organism evidence="3 4">
    <name type="scientific">Collybiopsis confluens</name>
    <dbReference type="NCBI Taxonomy" id="2823264"/>
    <lineage>
        <taxon>Eukaryota</taxon>
        <taxon>Fungi</taxon>
        <taxon>Dikarya</taxon>
        <taxon>Basidiomycota</taxon>
        <taxon>Agaricomycotina</taxon>
        <taxon>Agaricomycetes</taxon>
        <taxon>Agaricomycetidae</taxon>
        <taxon>Agaricales</taxon>
        <taxon>Marasmiineae</taxon>
        <taxon>Omphalotaceae</taxon>
        <taxon>Collybiopsis</taxon>
    </lineage>
</organism>
<dbReference type="InterPro" id="IPR038656">
    <property type="entry name" value="Peptidase_G1_sf"/>
</dbReference>
<dbReference type="GO" id="GO:0006508">
    <property type="term" value="P:proteolysis"/>
    <property type="evidence" value="ECO:0007669"/>
    <property type="project" value="InterPro"/>
</dbReference>
<dbReference type="InterPro" id="IPR013320">
    <property type="entry name" value="ConA-like_dom_sf"/>
</dbReference>
<dbReference type="Gene3D" id="2.60.120.700">
    <property type="entry name" value="Peptidase G1"/>
    <property type="match status" value="1"/>
</dbReference>
<accession>A0A8H5GIU3</accession>
<dbReference type="SUPFAM" id="SSF49899">
    <property type="entry name" value="Concanavalin A-like lectins/glucanases"/>
    <property type="match status" value="1"/>
</dbReference>
<reference evidence="3 4" key="1">
    <citation type="journal article" date="2020" name="ISME J.">
        <title>Uncovering the hidden diversity of litter-decomposition mechanisms in mushroom-forming fungi.</title>
        <authorList>
            <person name="Floudas D."/>
            <person name="Bentzer J."/>
            <person name="Ahren D."/>
            <person name="Johansson T."/>
            <person name="Persson P."/>
            <person name="Tunlid A."/>
        </authorList>
    </citation>
    <scope>NUCLEOTIDE SEQUENCE [LARGE SCALE GENOMIC DNA]</scope>
    <source>
        <strain evidence="3 4">CBS 406.79</strain>
    </source>
</reference>
<gene>
    <name evidence="3" type="ORF">D9757_011052</name>
</gene>
<evidence type="ECO:0008006" key="5">
    <source>
        <dbReference type="Google" id="ProtNLM"/>
    </source>
</evidence>
<protein>
    <recommendedName>
        <fullName evidence="5">Aspergillopepsin</fullName>
    </recommendedName>
</protein>
<feature type="signal peptide" evidence="2">
    <location>
        <begin position="1"/>
        <end position="19"/>
    </location>
</feature>
<dbReference type="PRINTS" id="PR00977">
    <property type="entry name" value="SCYTLDPTASE"/>
</dbReference>
<evidence type="ECO:0000256" key="1">
    <source>
        <dbReference type="PIRSR" id="PIRSR600250-50"/>
    </source>
</evidence>
<dbReference type="EMBL" id="JAACJN010000159">
    <property type="protein sequence ID" value="KAF5365896.1"/>
    <property type="molecule type" value="Genomic_DNA"/>
</dbReference>
<dbReference type="OrthoDB" id="2862635at2759"/>
<dbReference type="PANTHER" id="PTHR37536">
    <property type="entry name" value="PUTATIVE (AFU_ORTHOLOGUE AFUA_3G02970)-RELATED"/>
    <property type="match status" value="1"/>
</dbReference>
<feature type="active site" description="Proton acceptor" evidence="1">
    <location>
        <position position="194"/>
    </location>
</feature>
<keyword evidence="2" id="KW-0732">Signal</keyword>
<evidence type="ECO:0000313" key="3">
    <source>
        <dbReference type="EMBL" id="KAF5365896.1"/>
    </source>
</evidence>
<comment type="caution">
    <text evidence="3">The sequence shown here is derived from an EMBL/GenBank/DDBJ whole genome shotgun (WGS) entry which is preliminary data.</text>
</comment>